<gene>
    <name evidence="1" type="ORF">GKE01_07460</name>
</gene>
<dbReference type="AlphaFoldDB" id="A0A6G1ZC01"/>
<reference evidence="1" key="1">
    <citation type="journal article" date="2019" name="Nat. Med.">
        <title>A library of human gut bacterial isolates paired with longitudinal multiomics data enables mechanistic microbiome research.</title>
        <authorList>
            <person name="Poyet M."/>
            <person name="Groussin M."/>
            <person name="Gibbons S.M."/>
            <person name="Avila-Pacheco J."/>
            <person name="Jiang X."/>
            <person name="Kearney S.M."/>
            <person name="Perrotta A.R."/>
            <person name="Berdy B."/>
            <person name="Zhao S."/>
            <person name="Lieberman T.D."/>
            <person name="Swanson P.K."/>
            <person name="Smith M."/>
            <person name="Roesemann S."/>
            <person name="Alexander J.E."/>
            <person name="Rich S.A."/>
            <person name="Livny J."/>
            <person name="Vlamakis H."/>
            <person name="Clish C."/>
            <person name="Bullock K."/>
            <person name="Deik A."/>
            <person name="Scott J."/>
            <person name="Pierce K.A."/>
            <person name="Xavier R.J."/>
            <person name="Alm E.J."/>
        </authorList>
    </citation>
    <scope>NUCLEOTIDE SEQUENCE</scope>
    <source>
        <strain evidence="1">BIOML-A4</strain>
    </source>
</reference>
<evidence type="ECO:0000313" key="1">
    <source>
        <dbReference type="EMBL" id="MRY11308.1"/>
    </source>
</evidence>
<protein>
    <submittedName>
        <fullName evidence="1">Uncharacterized protein</fullName>
    </submittedName>
</protein>
<dbReference type="EMBL" id="WKLP01000008">
    <property type="protein sequence ID" value="MRY11308.1"/>
    <property type="molecule type" value="Genomic_DNA"/>
</dbReference>
<proteinExistence type="predicted"/>
<sequence>MKPTFKLISKYKAEIKAEIVGKDKFGISFISDNIRLFKLISQKEYINYRDTVYLSPGKAKNMLLDKLSFDGTPFCREDFNFVDLKELSPDVERALKKFIDTLKRNQD</sequence>
<accession>A0A6G1ZC01</accession>
<comment type="caution">
    <text evidence="1">The sequence shown here is derived from an EMBL/GenBank/DDBJ whole genome shotgun (WGS) entry which is preliminary data.</text>
</comment>
<organism evidence="1">
    <name type="scientific">Parabacteroides goldsteinii</name>
    <dbReference type="NCBI Taxonomy" id="328812"/>
    <lineage>
        <taxon>Bacteria</taxon>
        <taxon>Pseudomonadati</taxon>
        <taxon>Bacteroidota</taxon>
        <taxon>Bacteroidia</taxon>
        <taxon>Bacteroidales</taxon>
        <taxon>Tannerellaceae</taxon>
        <taxon>Parabacteroides</taxon>
    </lineage>
</organism>
<name>A0A6G1ZC01_9BACT</name>
<dbReference type="RefSeq" id="WP_052334423.1">
    <property type="nucleotide sequence ID" value="NZ_AP031410.1"/>
</dbReference>